<feature type="domain" description="OmpR/PhoB-type" evidence="4">
    <location>
        <begin position="39"/>
        <end position="141"/>
    </location>
</feature>
<dbReference type="InterPro" id="IPR016032">
    <property type="entry name" value="Sig_transdc_resp-reg_C-effctor"/>
</dbReference>
<gene>
    <name evidence="5" type="ORF">QAA55_000805</name>
</gene>
<dbReference type="InterPro" id="IPR036388">
    <property type="entry name" value="WH-like_DNA-bd_sf"/>
</dbReference>
<dbReference type="SMART" id="SM00862">
    <property type="entry name" value="Trans_reg_C"/>
    <property type="match status" value="1"/>
</dbReference>
<dbReference type="Proteomes" id="UP001175344">
    <property type="component" value="Unassembled WGS sequence"/>
</dbReference>
<evidence type="ECO:0000256" key="2">
    <source>
        <dbReference type="PROSITE-ProRule" id="PRU01091"/>
    </source>
</evidence>
<dbReference type="RefSeq" id="WP_057060326.1">
    <property type="nucleotide sequence ID" value="NZ_BLWZ01000022.1"/>
</dbReference>
<feature type="DNA-binding region" description="OmpR/PhoB-type" evidence="2">
    <location>
        <begin position="39"/>
        <end position="141"/>
    </location>
</feature>
<protein>
    <submittedName>
        <fullName evidence="5">Winged helix-turn-helix domain-containing protein</fullName>
    </submittedName>
</protein>
<name>A0ABU6KNM9_ENTAS</name>
<keyword evidence="1 2" id="KW-0238">DNA-binding</keyword>
<evidence type="ECO:0000259" key="4">
    <source>
        <dbReference type="PROSITE" id="PS51755"/>
    </source>
</evidence>
<dbReference type="InterPro" id="IPR001867">
    <property type="entry name" value="OmpR/PhoB-type_DNA-bd"/>
</dbReference>
<evidence type="ECO:0000313" key="6">
    <source>
        <dbReference type="Proteomes" id="UP001175344"/>
    </source>
</evidence>
<comment type="caution">
    <text evidence="5">The sequence shown here is derived from an EMBL/GenBank/DDBJ whole genome shotgun (WGS) entry which is preliminary data.</text>
</comment>
<dbReference type="SUPFAM" id="SSF46894">
    <property type="entry name" value="C-terminal effector domain of the bipartite response regulators"/>
    <property type="match status" value="1"/>
</dbReference>
<evidence type="ECO:0000313" key="5">
    <source>
        <dbReference type="EMBL" id="MEC5726970.1"/>
    </source>
</evidence>
<sequence>MASKSEDISCCLGLIELPNVFSLRGSDKVRLHFFSVIATVLYYISDNMLFNPADHTIECGDNDEFIKLSIPASQLLELLILSEGELVTRDYLLTEVWDKNGLRGSNNNLNQYMSILRRTLANHGCDNLFITIPKIGFRLNTDIKIETRSASGDRALDPVNRPMRTQNGRDLKILVIAFLCIIVPLAVFIALKQSTSHYDIASSDLVEVAPGCNALYLHKFSEDEKVHAKIQINEMLNNLKLKCDAGNTLLFDNVDPIPDENDYGRTFFSYCHNVSGKALANCTDFFYSDWKRHHE</sequence>
<keyword evidence="3" id="KW-1133">Transmembrane helix</keyword>
<dbReference type="EMBL" id="JARTQQ020000001">
    <property type="protein sequence ID" value="MEC5726970.1"/>
    <property type="molecule type" value="Genomic_DNA"/>
</dbReference>
<keyword evidence="6" id="KW-1185">Reference proteome</keyword>
<dbReference type="Pfam" id="PF00486">
    <property type="entry name" value="Trans_reg_C"/>
    <property type="match status" value="1"/>
</dbReference>
<keyword evidence="3" id="KW-0472">Membrane</keyword>
<dbReference type="PROSITE" id="PS51755">
    <property type="entry name" value="OMPR_PHOB"/>
    <property type="match status" value="1"/>
</dbReference>
<proteinExistence type="predicted"/>
<reference evidence="5 6" key="1">
    <citation type="journal article" date="2023" name="Nat. Commun.">
        <title>Genomic dissection of endemic carbapenem resistance reveals metallo-beta-lactamase dissemination through clonal, plasmid and integron transfer.</title>
        <authorList>
            <person name="Macesic N."/>
            <person name="Hawkey J."/>
            <person name="Vezina B."/>
            <person name="Wisniewski J.A."/>
            <person name="Cottingham H."/>
            <person name="Blakeway L.V."/>
            <person name="Harshegyi T."/>
            <person name="Pragastis K."/>
            <person name="Badoordeen G.Z."/>
            <person name="Dennison A."/>
            <person name="Spelman D.W."/>
            <person name="Jenney A.W.J."/>
            <person name="Peleg A.Y."/>
        </authorList>
    </citation>
    <scope>NUCLEOTIDE SEQUENCE [LARGE SCALE GENOMIC DNA]</scope>
    <source>
        <strain evidence="5 6">CPO239</strain>
    </source>
</reference>
<evidence type="ECO:0000256" key="3">
    <source>
        <dbReference type="SAM" id="Phobius"/>
    </source>
</evidence>
<keyword evidence="3" id="KW-0812">Transmembrane</keyword>
<organism evidence="5 6">
    <name type="scientific">Enterobacter asburiae</name>
    <dbReference type="NCBI Taxonomy" id="61645"/>
    <lineage>
        <taxon>Bacteria</taxon>
        <taxon>Pseudomonadati</taxon>
        <taxon>Pseudomonadota</taxon>
        <taxon>Gammaproteobacteria</taxon>
        <taxon>Enterobacterales</taxon>
        <taxon>Enterobacteriaceae</taxon>
        <taxon>Enterobacter</taxon>
        <taxon>Enterobacter cloacae complex</taxon>
    </lineage>
</organism>
<dbReference type="CDD" id="cd00383">
    <property type="entry name" value="trans_reg_C"/>
    <property type="match status" value="1"/>
</dbReference>
<dbReference type="Gene3D" id="1.10.10.10">
    <property type="entry name" value="Winged helix-like DNA-binding domain superfamily/Winged helix DNA-binding domain"/>
    <property type="match status" value="1"/>
</dbReference>
<evidence type="ECO:0000256" key="1">
    <source>
        <dbReference type="ARBA" id="ARBA00023125"/>
    </source>
</evidence>
<feature type="transmembrane region" description="Helical" evidence="3">
    <location>
        <begin position="171"/>
        <end position="191"/>
    </location>
</feature>
<accession>A0ABU6KNM9</accession>